<comment type="caution">
    <text evidence="3">The sequence shown here is derived from an EMBL/GenBank/DDBJ whole genome shotgun (WGS) entry which is preliminary data.</text>
</comment>
<dbReference type="PANTHER" id="PTHR30487">
    <property type="entry name" value="TYPE 4 PREPILIN-LIKE PROTEINS LEADER PEPTIDE-PROCESSING ENZYME"/>
    <property type="match status" value="1"/>
</dbReference>
<dbReference type="RefSeq" id="WP_015908262.1">
    <property type="nucleotide sequence ID" value="NZ_FUZJ01000001.1"/>
</dbReference>
<evidence type="ECO:0000313" key="4">
    <source>
        <dbReference type="Proteomes" id="UP000196803"/>
    </source>
</evidence>
<dbReference type="EMBL" id="FXXC01000001">
    <property type="protein sequence ID" value="SMR92762.1"/>
    <property type="molecule type" value="Genomic_DNA"/>
</dbReference>
<reference evidence="3 4" key="1">
    <citation type="submission" date="2017-05" db="EMBL/GenBank/DDBJ databases">
        <authorList>
            <person name="Varghese N."/>
            <person name="Submissions S."/>
        </authorList>
    </citation>
    <scope>NUCLEOTIDE SEQUENCE [LARGE SCALE GENOMIC DNA]</scope>
    <source>
        <strain evidence="3 4">MACB1020</strain>
    </source>
</reference>
<keyword evidence="4" id="KW-1185">Reference proteome</keyword>
<feature type="transmembrane region" description="Helical" evidence="1">
    <location>
        <begin position="188"/>
        <end position="214"/>
    </location>
</feature>
<evidence type="ECO:0000256" key="1">
    <source>
        <dbReference type="SAM" id="Phobius"/>
    </source>
</evidence>
<dbReference type="InterPro" id="IPR050882">
    <property type="entry name" value="Prepilin_peptidase/N-MTase"/>
</dbReference>
<feature type="transmembrane region" description="Helical" evidence="1">
    <location>
        <begin position="6"/>
        <end position="24"/>
    </location>
</feature>
<feature type="transmembrane region" description="Helical" evidence="1">
    <location>
        <begin position="90"/>
        <end position="111"/>
    </location>
</feature>
<name>A0ABY1S7G8_CALBS</name>
<dbReference type="GeneID" id="31773229"/>
<keyword evidence="1" id="KW-0472">Membrane</keyword>
<keyword evidence="1" id="KW-1133">Transmembrane helix</keyword>
<evidence type="ECO:0000259" key="2">
    <source>
        <dbReference type="Pfam" id="PF06750"/>
    </source>
</evidence>
<gene>
    <name evidence="3" type="ORF">SAMN05216240_1190</name>
</gene>
<proteinExistence type="predicted"/>
<organism evidence="3 4">
    <name type="scientific">Caldicellulosiruptor bescii</name>
    <name type="common">Anaerocellum thermophilum</name>
    <dbReference type="NCBI Taxonomy" id="31899"/>
    <lineage>
        <taxon>Bacteria</taxon>
        <taxon>Bacillati</taxon>
        <taxon>Bacillota</taxon>
        <taxon>Bacillota incertae sedis</taxon>
        <taxon>Caldicellulosiruptorales</taxon>
        <taxon>Caldicellulosiruptoraceae</taxon>
        <taxon>Caldicellulosiruptor</taxon>
    </lineage>
</organism>
<feature type="transmembrane region" description="Helical" evidence="1">
    <location>
        <begin position="147"/>
        <end position="168"/>
    </location>
</feature>
<dbReference type="Pfam" id="PF06750">
    <property type="entry name" value="A24_N_bact"/>
    <property type="match status" value="1"/>
</dbReference>
<accession>A0ABY1S7G8</accession>
<keyword evidence="1" id="KW-0812">Transmembrane</keyword>
<dbReference type="InterPro" id="IPR010627">
    <property type="entry name" value="Prepilin_pept_A24_N"/>
</dbReference>
<sequence>MLEAIVGTLGLVIGSFLNVCIYRIPRGESIIFPSSHCPNCGKRIRWFDLIPVLSFIILKGKCRYCKSPISPLYPAVETVCCLLAIASARVYGLSVSAFLLFLIGCILIYISVVDFKTYEMCVTSILLLAILKFGFEVSLKGVSKTSMTFVVLGPILNALLVGLIYLFTRGYAMGLGDVLLLMAGGVGFTIRQAIVCNFVAFFIAFLYVLGLKFIQSILKGNKKKREIPFGPFISTGIFVSTVAGERIADLYYQLIIVR</sequence>
<evidence type="ECO:0000313" key="3">
    <source>
        <dbReference type="EMBL" id="SMR92762.1"/>
    </source>
</evidence>
<feature type="domain" description="Prepilin peptidase A24 N-terminal" evidence="2">
    <location>
        <begin position="9"/>
        <end position="88"/>
    </location>
</feature>
<feature type="transmembrane region" description="Helical" evidence="1">
    <location>
        <begin position="117"/>
        <end position="135"/>
    </location>
</feature>
<dbReference type="Proteomes" id="UP000196803">
    <property type="component" value="Unassembled WGS sequence"/>
</dbReference>
<dbReference type="PANTHER" id="PTHR30487:SF0">
    <property type="entry name" value="PREPILIN LEADER PEPTIDASE_N-METHYLTRANSFERASE-RELATED"/>
    <property type="match status" value="1"/>
</dbReference>
<protein>
    <submittedName>
        <fullName evidence="3">Leader peptidase (Prepilin peptidase) / N-methyltransferase</fullName>
    </submittedName>
</protein>